<keyword evidence="10" id="KW-1185">Reference proteome</keyword>
<feature type="domain" description="Plastocyanin-like" evidence="7">
    <location>
        <begin position="409"/>
        <end position="550"/>
    </location>
</feature>
<accession>A0AB34KEQ3</accession>
<evidence type="ECO:0000313" key="10">
    <source>
        <dbReference type="Proteomes" id="UP000803884"/>
    </source>
</evidence>
<feature type="domain" description="Plastocyanin-like" evidence="6">
    <location>
        <begin position="164"/>
        <end position="321"/>
    </location>
</feature>
<dbReference type="PROSITE" id="PS00079">
    <property type="entry name" value="MULTICOPPER_OXIDASE1"/>
    <property type="match status" value="1"/>
</dbReference>
<protein>
    <recommendedName>
        <fullName evidence="11">L-ascorbate oxidase</fullName>
    </recommendedName>
</protein>
<dbReference type="PROSITE" id="PS00080">
    <property type="entry name" value="MULTICOPPER_OXIDASE2"/>
    <property type="match status" value="1"/>
</dbReference>
<keyword evidence="5" id="KW-0732">Signal</keyword>
<dbReference type="Gene3D" id="2.60.40.420">
    <property type="entry name" value="Cupredoxins - blue copper proteins"/>
    <property type="match status" value="3"/>
</dbReference>
<evidence type="ECO:0008006" key="11">
    <source>
        <dbReference type="Google" id="ProtNLM"/>
    </source>
</evidence>
<dbReference type="RefSeq" id="XP_069225112.1">
    <property type="nucleotide sequence ID" value="XM_069377907.1"/>
</dbReference>
<dbReference type="PANTHER" id="PTHR11709">
    <property type="entry name" value="MULTI-COPPER OXIDASE"/>
    <property type="match status" value="1"/>
</dbReference>
<evidence type="ECO:0000256" key="1">
    <source>
        <dbReference type="ARBA" id="ARBA00010609"/>
    </source>
</evidence>
<dbReference type="GeneID" id="96010745"/>
<dbReference type="InterPro" id="IPR033138">
    <property type="entry name" value="Cu_oxidase_CS"/>
</dbReference>
<evidence type="ECO:0000256" key="5">
    <source>
        <dbReference type="SAM" id="SignalP"/>
    </source>
</evidence>
<organism evidence="9 10">
    <name type="scientific">Cladosporium halotolerans</name>
    <dbReference type="NCBI Taxonomy" id="1052096"/>
    <lineage>
        <taxon>Eukaryota</taxon>
        <taxon>Fungi</taxon>
        <taxon>Dikarya</taxon>
        <taxon>Ascomycota</taxon>
        <taxon>Pezizomycotina</taxon>
        <taxon>Dothideomycetes</taxon>
        <taxon>Dothideomycetidae</taxon>
        <taxon>Cladosporiales</taxon>
        <taxon>Cladosporiaceae</taxon>
        <taxon>Cladosporium</taxon>
    </lineage>
</organism>
<keyword evidence="4" id="KW-0186">Copper</keyword>
<dbReference type="InterPro" id="IPR008972">
    <property type="entry name" value="Cupredoxin"/>
</dbReference>
<comment type="caution">
    <text evidence="9">The sequence shown here is derived from an EMBL/GenBank/DDBJ whole genome shotgun (WGS) entry which is preliminary data.</text>
</comment>
<dbReference type="Pfam" id="PF07731">
    <property type="entry name" value="Cu-oxidase_2"/>
    <property type="match status" value="1"/>
</dbReference>
<keyword evidence="2" id="KW-0479">Metal-binding</keyword>
<dbReference type="InterPro" id="IPR001117">
    <property type="entry name" value="Cu-oxidase_2nd"/>
</dbReference>
<dbReference type="EMBL" id="JAAQHG020000082">
    <property type="protein sequence ID" value="KAL1582005.1"/>
    <property type="molecule type" value="Genomic_DNA"/>
</dbReference>
<dbReference type="PANTHER" id="PTHR11709:SF394">
    <property type="entry name" value="FI03373P-RELATED"/>
    <property type="match status" value="1"/>
</dbReference>
<feature type="signal peptide" evidence="5">
    <location>
        <begin position="1"/>
        <end position="20"/>
    </location>
</feature>
<reference evidence="9 10" key="1">
    <citation type="journal article" date="2020" name="Microbiol. Resour. Announc.">
        <title>Draft Genome Sequence of a Cladosporium Species Isolated from the Mesophotic Ascidian Didemnum maculosum.</title>
        <authorList>
            <person name="Gioti A."/>
            <person name="Siaperas R."/>
            <person name="Nikolaivits E."/>
            <person name="Le Goff G."/>
            <person name="Ouazzani J."/>
            <person name="Kotoulas G."/>
            <person name="Topakas E."/>
        </authorList>
    </citation>
    <scope>NUCLEOTIDE SEQUENCE [LARGE SCALE GENOMIC DNA]</scope>
    <source>
        <strain evidence="9 10">TM138-S3</strain>
    </source>
</reference>
<dbReference type="Pfam" id="PF07732">
    <property type="entry name" value="Cu-oxidase_3"/>
    <property type="match status" value="1"/>
</dbReference>
<evidence type="ECO:0000256" key="4">
    <source>
        <dbReference type="ARBA" id="ARBA00023008"/>
    </source>
</evidence>
<dbReference type="SUPFAM" id="SSF49503">
    <property type="entry name" value="Cupredoxins"/>
    <property type="match status" value="3"/>
</dbReference>
<name>A0AB34KEQ3_9PEZI</name>
<feature type="chain" id="PRO_5044318972" description="L-ascorbate oxidase" evidence="5">
    <location>
        <begin position="21"/>
        <end position="593"/>
    </location>
</feature>
<dbReference type="InterPro" id="IPR002355">
    <property type="entry name" value="Cu_oxidase_Cu_BS"/>
</dbReference>
<evidence type="ECO:0000259" key="6">
    <source>
        <dbReference type="Pfam" id="PF00394"/>
    </source>
</evidence>
<dbReference type="InterPro" id="IPR011707">
    <property type="entry name" value="Cu-oxidase-like_N"/>
</dbReference>
<sequence length="593" mass="66209">MLSFLSLLPFLACGLHGVLSSAARHVHDRHFTPHHILRATSENLTINCHARPSSVVVNGTDPGPTIRLREGKTHWIRVYNDILDQNLTIHWHGLTQRMAPFSDGTPQVSQWPIAPGHFFDYEVRPEIGDAGTYFYHSHVGYQSITAHGALIVEDRGTPPYEYIEDITLVMGDYYNHTDEQIVSGLLADPFDGAGAVTSIVVNGQTGHSGLGGAADSSCAPHVLRVRPGQTYRLRFIGATAKTIVTLGIESHANLTIIEADGTYSQPFSTDHINVAPGQRFSALLRTMSEVELRETNRSSFWIGLENRERRKDWYAYALLQYDLPDAESPQTVPTKSPVSLPETVYDWLEYSLQPLASTDDFLRSPTRTLRIKVTQQGIWNGSDFSTTAKWAFNDNSWNEDIPRSPYLVDIYKHGEAAMPSYEAALANGGWDPANQIFPAKIGEVIDIIWENSNIPDPQFHTHPLHVHGGHIWDIGSGNGTYDEDNNARRLEGYTPIKRDTTLLYRYGSIGAANSTSGWRAWRLKVEDAGVFLMHCHSLQHMIMGMQSVWTMGNASQITDRYPQPYSSGYLEFGGSAYGNATYDPLVSHYFSEQ</sequence>
<dbReference type="GO" id="GO:0016491">
    <property type="term" value="F:oxidoreductase activity"/>
    <property type="evidence" value="ECO:0007669"/>
    <property type="project" value="UniProtKB-KW"/>
</dbReference>
<keyword evidence="3" id="KW-0560">Oxidoreductase</keyword>
<dbReference type="InterPro" id="IPR017762">
    <property type="entry name" value="Multicopper_oxidase_fun"/>
</dbReference>
<evidence type="ECO:0000256" key="3">
    <source>
        <dbReference type="ARBA" id="ARBA00023002"/>
    </source>
</evidence>
<evidence type="ECO:0000256" key="2">
    <source>
        <dbReference type="ARBA" id="ARBA00022723"/>
    </source>
</evidence>
<dbReference type="NCBIfam" id="TIGR03390">
    <property type="entry name" value="ascorbOXfungal"/>
    <property type="match status" value="1"/>
</dbReference>
<dbReference type="AlphaFoldDB" id="A0AB34KEQ3"/>
<dbReference type="GO" id="GO:0005507">
    <property type="term" value="F:copper ion binding"/>
    <property type="evidence" value="ECO:0007669"/>
    <property type="project" value="InterPro"/>
</dbReference>
<evidence type="ECO:0000313" key="9">
    <source>
        <dbReference type="EMBL" id="KAL1582005.1"/>
    </source>
</evidence>
<dbReference type="Proteomes" id="UP000803884">
    <property type="component" value="Unassembled WGS sequence"/>
</dbReference>
<gene>
    <name evidence="9" type="ORF">WHR41_09303</name>
</gene>
<dbReference type="InterPro" id="IPR011706">
    <property type="entry name" value="Cu-oxidase_C"/>
</dbReference>
<dbReference type="InterPro" id="IPR045087">
    <property type="entry name" value="Cu-oxidase_fam"/>
</dbReference>
<comment type="similarity">
    <text evidence="1">Belongs to the multicopper oxidase family.</text>
</comment>
<evidence type="ECO:0000259" key="7">
    <source>
        <dbReference type="Pfam" id="PF07731"/>
    </source>
</evidence>
<dbReference type="Pfam" id="PF00394">
    <property type="entry name" value="Cu-oxidase"/>
    <property type="match status" value="1"/>
</dbReference>
<feature type="domain" description="Plastocyanin-like" evidence="8">
    <location>
        <begin position="40"/>
        <end position="155"/>
    </location>
</feature>
<evidence type="ECO:0000259" key="8">
    <source>
        <dbReference type="Pfam" id="PF07732"/>
    </source>
</evidence>
<proteinExistence type="inferred from homology"/>